<dbReference type="GO" id="GO:0005886">
    <property type="term" value="C:plasma membrane"/>
    <property type="evidence" value="ECO:0007669"/>
    <property type="project" value="TreeGrafter"/>
</dbReference>
<evidence type="ECO:0000256" key="3">
    <source>
        <dbReference type="ARBA" id="ARBA00022679"/>
    </source>
</evidence>
<evidence type="ECO:0000256" key="2">
    <source>
        <dbReference type="ARBA" id="ARBA00022676"/>
    </source>
</evidence>
<dbReference type="Proteomes" id="UP000178449">
    <property type="component" value="Unassembled WGS sequence"/>
</dbReference>
<dbReference type="GO" id="GO:0016757">
    <property type="term" value="F:glycosyltransferase activity"/>
    <property type="evidence" value="ECO:0007669"/>
    <property type="project" value="UniProtKB-KW"/>
</dbReference>
<feature type="domain" description="Glycosyltransferase 2-like" evidence="9">
    <location>
        <begin position="322"/>
        <end position="492"/>
    </location>
</feature>
<evidence type="ECO:0000256" key="5">
    <source>
        <dbReference type="ARBA" id="ARBA00022985"/>
    </source>
</evidence>
<dbReference type="InterPro" id="IPR029044">
    <property type="entry name" value="Nucleotide-diphossugar_trans"/>
</dbReference>
<sequence length="634" mass="70287">MSLTKSRRSRLWALLVFLAAGLLWFTAKQVVPRLLAPGLLSVTQDLVAYYPLLNQVKATQGSAPLGLIYHQKQNYESLGLRLNGSRKNYLEVPNWFAQAYHKNQQTLIFSANPDASSLLLPLAWDGNIEFEGDPRQAVWLIPATQEIVHLTSHRVQYRADVQPLGGRYYVAATVNYDTGVSEIYVNGKRAYQRSFAPGPGTNSNHFYLGQSPEPYNKFEGIISNVAIYERVLTQAEMEQTFQEILTDQVHQEGLGLFYLWLIRLGALGLFVRGALYLINNGDAGRLLVWTAAKIFPDVAMGPVSPTGLPEQDETWAAPPSLSVVVSLRNREKRLGSLIDSLRAVLQREIAAQHLVSYELVFVNDHSSDQSALALRRQAQANQDMVLIDMGYFVGVTESLLAGFSQAKGDLVVYTDADLEPSPEVIAHLLAKWRSQPELEVLSAYCLYPEQGNQLRQTAGRLGGELLGKLSGVEMLLDRGDFKLLTRSAVQEILNQNEQLPQLRPLVRWGGLVQGSFFYDPATLYGAKDTAFSMFSGRLLREQVGLALKSFAALPLTASLLLGRLVAMGSVVLGGGVFFLSAQGWYEPDWSLLVNALVLIGAINLAVLGILGFYRDRLVLPRNTQPPFRVQEPLR</sequence>
<dbReference type="InterPro" id="IPR001173">
    <property type="entry name" value="Glyco_trans_2-like"/>
</dbReference>
<keyword evidence="5" id="KW-0448">Lipopolysaccharide biosynthesis</keyword>
<dbReference type="SUPFAM" id="SSF49899">
    <property type="entry name" value="Concanavalin A-like lectins/glucanases"/>
    <property type="match status" value="1"/>
</dbReference>
<dbReference type="InterPro" id="IPR013320">
    <property type="entry name" value="ConA-like_dom_sf"/>
</dbReference>
<gene>
    <name evidence="10" type="ORF">A2527_02090</name>
</gene>
<dbReference type="InterPro" id="IPR050256">
    <property type="entry name" value="Glycosyltransferase_2"/>
</dbReference>
<dbReference type="Pfam" id="PF00535">
    <property type="entry name" value="Glycos_transf_2"/>
    <property type="match status" value="1"/>
</dbReference>
<keyword evidence="7 8" id="KW-0472">Membrane</keyword>
<dbReference type="STRING" id="1817772.A2527_02090"/>
<feature type="transmembrane region" description="Helical" evidence="8">
    <location>
        <begin position="257"/>
        <end position="278"/>
    </location>
</feature>
<evidence type="ECO:0000256" key="6">
    <source>
        <dbReference type="ARBA" id="ARBA00022989"/>
    </source>
</evidence>
<proteinExistence type="predicted"/>
<dbReference type="AlphaFoldDB" id="A0A1F6GE36"/>
<dbReference type="EMBL" id="MFNE01000014">
    <property type="protein sequence ID" value="OGG96374.1"/>
    <property type="molecule type" value="Genomic_DNA"/>
</dbReference>
<evidence type="ECO:0000256" key="7">
    <source>
        <dbReference type="ARBA" id="ARBA00023136"/>
    </source>
</evidence>
<feature type="transmembrane region" description="Helical" evidence="8">
    <location>
        <begin position="591"/>
        <end position="613"/>
    </location>
</feature>
<evidence type="ECO:0000313" key="11">
    <source>
        <dbReference type="Proteomes" id="UP000178449"/>
    </source>
</evidence>
<dbReference type="GO" id="GO:0009103">
    <property type="term" value="P:lipopolysaccharide biosynthetic process"/>
    <property type="evidence" value="ECO:0007669"/>
    <property type="project" value="UniProtKB-KW"/>
</dbReference>
<evidence type="ECO:0000313" key="10">
    <source>
        <dbReference type="EMBL" id="OGG96374.1"/>
    </source>
</evidence>
<dbReference type="Gene3D" id="2.60.120.200">
    <property type="match status" value="1"/>
</dbReference>
<keyword evidence="1" id="KW-1003">Cell membrane</keyword>
<feature type="transmembrane region" description="Helical" evidence="8">
    <location>
        <begin position="564"/>
        <end position="585"/>
    </location>
</feature>
<name>A0A1F6GE36_9PROT</name>
<evidence type="ECO:0000256" key="4">
    <source>
        <dbReference type="ARBA" id="ARBA00022692"/>
    </source>
</evidence>
<evidence type="ECO:0000259" key="9">
    <source>
        <dbReference type="Pfam" id="PF00535"/>
    </source>
</evidence>
<dbReference type="SUPFAM" id="SSF53448">
    <property type="entry name" value="Nucleotide-diphospho-sugar transferases"/>
    <property type="match status" value="1"/>
</dbReference>
<reference evidence="10 11" key="1">
    <citation type="journal article" date="2016" name="Nat. Commun.">
        <title>Thousands of microbial genomes shed light on interconnected biogeochemical processes in an aquifer system.</title>
        <authorList>
            <person name="Anantharaman K."/>
            <person name="Brown C.T."/>
            <person name="Hug L.A."/>
            <person name="Sharon I."/>
            <person name="Castelle C.J."/>
            <person name="Probst A.J."/>
            <person name="Thomas B.C."/>
            <person name="Singh A."/>
            <person name="Wilkins M.J."/>
            <person name="Karaoz U."/>
            <person name="Brodie E.L."/>
            <person name="Williams K.H."/>
            <person name="Hubbard S.S."/>
            <person name="Banfield J.F."/>
        </authorList>
    </citation>
    <scope>NUCLEOTIDE SEQUENCE [LARGE SCALE GENOMIC DNA]</scope>
</reference>
<accession>A0A1F6GE36</accession>
<keyword evidence="4 8" id="KW-0812">Transmembrane</keyword>
<evidence type="ECO:0000256" key="1">
    <source>
        <dbReference type="ARBA" id="ARBA00022475"/>
    </source>
</evidence>
<keyword evidence="6 8" id="KW-1133">Transmembrane helix</keyword>
<dbReference type="Pfam" id="PF13385">
    <property type="entry name" value="Laminin_G_3"/>
    <property type="match status" value="1"/>
</dbReference>
<dbReference type="PANTHER" id="PTHR48090:SF3">
    <property type="entry name" value="UNDECAPRENYL-PHOSPHATE 4-DEOXY-4-FORMAMIDO-L-ARABINOSE TRANSFERASE"/>
    <property type="match status" value="1"/>
</dbReference>
<evidence type="ECO:0000256" key="8">
    <source>
        <dbReference type="SAM" id="Phobius"/>
    </source>
</evidence>
<protein>
    <recommendedName>
        <fullName evidence="9">Glycosyltransferase 2-like domain-containing protein</fullName>
    </recommendedName>
</protein>
<organism evidence="10 11">
    <name type="scientific">Candidatus Lambdaproteobacteria bacterium RIFOXYD2_FULL_50_16</name>
    <dbReference type="NCBI Taxonomy" id="1817772"/>
    <lineage>
        <taxon>Bacteria</taxon>
        <taxon>Pseudomonadati</taxon>
        <taxon>Pseudomonadota</taxon>
        <taxon>Candidatus Lambdaproteobacteria</taxon>
    </lineage>
</organism>
<dbReference type="PANTHER" id="PTHR48090">
    <property type="entry name" value="UNDECAPRENYL-PHOSPHATE 4-DEOXY-4-FORMAMIDO-L-ARABINOSE TRANSFERASE-RELATED"/>
    <property type="match status" value="1"/>
</dbReference>
<keyword evidence="3" id="KW-0808">Transferase</keyword>
<dbReference type="Gene3D" id="3.90.550.10">
    <property type="entry name" value="Spore Coat Polysaccharide Biosynthesis Protein SpsA, Chain A"/>
    <property type="match status" value="1"/>
</dbReference>
<comment type="caution">
    <text evidence="10">The sequence shown here is derived from an EMBL/GenBank/DDBJ whole genome shotgun (WGS) entry which is preliminary data.</text>
</comment>
<keyword evidence="2" id="KW-0328">Glycosyltransferase</keyword>